<proteinExistence type="predicted"/>
<reference evidence="3 4" key="1">
    <citation type="submission" date="2019-09" db="EMBL/GenBank/DDBJ databases">
        <title>Genome sequence of Roseospira marina, one of the more divergent members of the non-sulfur purple photosynthetic bacterial family, the Rhodospirillaceae.</title>
        <authorList>
            <person name="Meyer T."/>
            <person name="Kyndt J."/>
        </authorList>
    </citation>
    <scope>NUCLEOTIDE SEQUENCE [LARGE SCALE GENOMIC DNA]</scope>
    <source>
        <strain evidence="3 4">DSM 15113</strain>
    </source>
</reference>
<sequence>MKLAPKNSVSRTAAPPGDDAPDTDHRSHATDRPEDSARQDTGERSGSHGGTRRYSRFVTIMKLLLPSVAVVLLGLVLAWPQIQSQTERFTLGFAALDPREVNPSTLVNPRFHGVDAQDQPYTLVAEAAEEVPEDPDRVNLDKPQGDITLGGGRWLSLRGNAGLYSKADRTLNLDGDVMLYRDDGFEFHTDEARIDLETNSAHGTDPVRGQGPDGTINSDGFVMVDGGRVVTFTGRAHLVLQDGGGRIAP</sequence>
<keyword evidence="2" id="KW-0812">Transmembrane</keyword>
<feature type="transmembrane region" description="Helical" evidence="2">
    <location>
        <begin position="63"/>
        <end position="82"/>
    </location>
</feature>
<name>A0A5M6IGX3_9PROT</name>
<feature type="compositionally biased region" description="Basic and acidic residues" evidence="1">
    <location>
        <begin position="22"/>
        <end position="46"/>
    </location>
</feature>
<accession>A0A5M6IGX3</accession>
<keyword evidence="2" id="KW-0472">Membrane</keyword>
<gene>
    <name evidence="3" type="ORF">F1188_01955</name>
</gene>
<dbReference type="EMBL" id="VWPJ01000001">
    <property type="protein sequence ID" value="KAA5607550.1"/>
    <property type="molecule type" value="Genomic_DNA"/>
</dbReference>
<keyword evidence="2" id="KW-1133">Transmembrane helix</keyword>
<dbReference type="AlphaFoldDB" id="A0A5M6IGX3"/>
<evidence type="ECO:0000313" key="4">
    <source>
        <dbReference type="Proteomes" id="UP000324065"/>
    </source>
</evidence>
<evidence type="ECO:0000256" key="2">
    <source>
        <dbReference type="SAM" id="Phobius"/>
    </source>
</evidence>
<comment type="caution">
    <text evidence="3">The sequence shown here is derived from an EMBL/GenBank/DDBJ whole genome shotgun (WGS) entry which is preliminary data.</text>
</comment>
<dbReference type="Pfam" id="PF06835">
    <property type="entry name" value="LptC"/>
    <property type="match status" value="1"/>
</dbReference>
<dbReference type="Proteomes" id="UP000324065">
    <property type="component" value="Unassembled WGS sequence"/>
</dbReference>
<dbReference type="Gene3D" id="2.60.450.10">
    <property type="entry name" value="Lipopolysaccharide (LPS) transport protein A like domain"/>
    <property type="match status" value="1"/>
</dbReference>
<evidence type="ECO:0000256" key="1">
    <source>
        <dbReference type="SAM" id="MobiDB-lite"/>
    </source>
</evidence>
<dbReference type="OrthoDB" id="8441710at2"/>
<dbReference type="InterPro" id="IPR010664">
    <property type="entry name" value="LipoPS_assembly_LptC-rel"/>
</dbReference>
<feature type="region of interest" description="Disordered" evidence="1">
    <location>
        <begin position="1"/>
        <end position="51"/>
    </location>
</feature>
<evidence type="ECO:0000313" key="3">
    <source>
        <dbReference type="EMBL" id="KAA5607550.1"/>
    </source>
</evidence>
<keyword evidence="4" id="KW-1185">Reference proteome</keyword>
<organism evidence="3 4">
    <name type="scientific">Roseospira marina</name>
    <dbReference type="NCBI Taxonomy" id="140057"/>
    <lineage>
        <taxon>Bacteria</taxon>
        <taxon>Pseudomonadati</taxon>
        <taxon>Pseudomonadota</taxon>
        <taxon>Alphaproteobacteria</taxon>
        <taxon>Rhodospirillales</taxon>
        <taxon>Rhodospirillaceae</taxon>
        <taxon>Roseospira</taxon>
    </lineage>
</organism>
<protein>
    <submittedName>
        <fullName evidence="3">LPS export ABC transporter periplasmic protein LptC</fullName>
    </submittedName>
</protein>